<accession>A0ACB7TEK0</accession>
<name>A0ACB7TEK0_HYAAI</name>
<dbReference type="Proteomes" id="UP000821845">
    <property type="component" value="Chromosome 10"/>
</dbReference>
<dbReference type="EMBL" id="CM023490">
    <property type="protein sequence ID" value="KAH6943284.1"/>
    <property type="molecule type" value="Genomic_DNA"/>
</dbReference>
<protein>
    <submittedName>
        <fullName evidence="1">Uncharacterized protein</fullName>
    </submittedName>
</protein>
<proteinExistence type="predicted"/>
<organism evidence="1 2">
    <name type="scientific">Hyalomma asiaticum</name>
    <name type="common">Tick</name>
    <dbReference type="NCBI Taxonomy" id="266040"/>
    <lineage>
        <taxon>Eukaryota</taxon>
        <taxon>Metazoa</taxon>
        <taxon>Ecdysozoa</taxon>
        <taxon>Arthropoda</taxon>
        <taxon>Chelicerata</taxon>
        <taxon>Arachnida</taxon>
        <taxon>Acari</taxon>
        <taxon>Parasitiformes</taxon>
        <taxon>Ixodida</taxon>
        <taxon>Ixodoidea</taxon>
        <taxon>Ixodidae</taxon>
        <taxon>Hyalomminae</taxon>
        <taxon>Hyalomma</taxon>
    </lineage>
</organism>
<evidence type="ECO:0000313" key="1">
    <source>
        <dbReference type="EMBL" id="KAH6943284.1"/>
    </source>
</evidence>
<gene>
    <name evidence="1" type="ORF">HPB50_018413</name>
</gene>
<sequence>MSDAEPKPAVATPKPKGRKSTAGGAKKAKKPASHPKYTEMVKKSIEALKERGGSSRQAIHKYIMSHFDVGKDTKVVNTHLKLALKRAVQSGLLKRSKGTGASGSFRLAEKATAPKKAVGAKRGPKKAAAGGAAKPKKAAKPKAAKSPAKKAAKPKAAKSPAKKAAAAKPKVAKKPKSPKKVKSPKKPKVAKKAAPKKAAAAKK</sequence>
<keyword evidence="2" id="KW-1185">Reference proteome</keyword>
<evidence type="ECO:0000313" key="2">
    <source>
        <dbReference type="Proteomes" id="UP000821845"/>
    </source>
</evidence>
<reference evidence="1" key="1">
    <citation type="submission" date="2020-05" db="EMBL/GenBank/DDBJ databases">
        <title>Large-scale comparative analyses of tick genomes elucidate their genetic diversity and vector capacities.</title>
        <authorList>
            <person name="Jia N."/>
            <person name="Wang J."/>
            <person name="Shi W."/>
            <person name="Du L."/>
            <person name="Sun Y."/>
            <person name="Zhan W."/>
            <person name="Jiang J."/>
            <person name="Wang Q."/>
            <person name="Zhang B."/>
            <person name="Ji P."/>
            <person name="Sakyi L.B."/>
            <person name="Cui X."/>
            <person name="Yuan T."/>
            <person name="Jiang B."/>
            <person name="Yang W."/>
            <person name="Lam T.T.-Y."/>
            <person name="Chang Q."/>
            <person name="Ding S."/>
            <person name="Wang X."/>
            <person name="Zhu J."/>
            <person name="Ruan X."/>
            <person name="Zhao L."/>
            <person name="Wei J."/>
            <person name="Que T."/>
            <person name="Du C."/>
            <person name="Cheng J."/>
            <person name="Dai P."/>
            <person name="Han X."/>
            <person name="Huang E."/>
            <person name="Gao Y."/>
            <person name="Liu J."/>
            <person name="Shao H."/>
            <person name="Ye R."/>
            <person name="Li L."/>
            <person name="Wei W."/>
            <person name="Wang X."/>
            <person name="Wang C."/>
            <person name="Yang T."/>
            <person name="Huo Q."/>
            <person name="Li W."/>
            <person name="Guo W."/>
            <person name="Chen H."/>
            <person name="Zhou L."/>
            <person name="Ni X."/>
            <person name="Tian J."/>
            <person name="Zhou Y."/>
            <person name="Sheng Y."/>
            <person name="Liu T."/>
            <person name="Pan Y."/>
            <person name="Xia L."/>
            <person name="Li J."/>
            <person name="Zhao F."/>
            <person name="Cao W."/>
        </authorList>
    </citation>
    <scope>NUCLEOTIDE SEQUENCE</scope>
    <source>
        <strain evidence="1">Hyas-2018</strain>
    </source>
</reference>
<comment type="caution">
    <text evidence="1">The sequence shown here is derived from an EMBL/GenBank/DDBJ whole genome shotgun (WGS) entry which is preliminary data.</text>
</comment>